<dbReference type="Proteomes" id="UP000294614">
    <property type="component" value="Unassembled WGS sequence"/>
</dbReference>
<dbReference type="Gene3D" id="3.30.1380.10">
    <property type="match status" value="1"/>
</dbReference>
<reference evidence="2 3" key="1">
    <citation type="submission" date="2019-03" db="EMBL/GenBank/DDBJ databases">
        <title>Genomic Encyclopedia of Type Strains, Phase IV (KMG-IV): sequencing the most valuable type-strain genomes for metagenomic binning, comparative biology and taxonomic classification.</title>
        <authorList>
            <person name="Goeker M."/>
        </authorList>
    </citation>
    <scope>NUCLEOTIDE SEQUENCE [LARGE SCALE GENOMIC DNA]</scope>
    <source>
        <strain evidence="2 3">DSM 24984</strain>
    </source>
</reference>
<keyword evidence="3" id="KW-1185">Reference proteome</keyword>
<dbReference type="RefSeq" id="WP_132874152.1">
    <property type="nucleotide sequence ID" value="NZ_SMGG01000005.1"/>
</dbReference>
<dbReference type="EMBL" id="SMGG01000005">
    <property type="protein sequence ID" value="TCK60006.1"/>
    <property type="molecule type" value="Genomic_DNA"/>
</dbReference>
<dbReference type="InterPro" id="IPR009045">
    <property type="entry name" value="Zn_M74/Hedgehog-like"/>
</dbReference>
<evidence type="ECO:0000313" key="3">
    <source>
        <dbReference type="Proteomes" id="UP000294614"/>
    </source>
</evidence>
<dbReference type="GO" id="GO:0006508">
    <property type="term" value="P:proteolysis"/>
    <property type="evidence" value="ECO:0007669"/>
    <property type="project" value="InterPro"/>
</dbReference>
<organism evidence="2 3">
    <name type="scientific">Seleniivibrio woodruffii</name>
    <dbReference type="NCBI Taxonomy" id="1078050"/>
    <lineage>
        <taxon>Bacteria</taxon>
        <taxon>Pseudomonadati</taxon>
        <taxon>Deferribacterota</taxon>
        <taxon>Deferribacteres</taxon>
        <taxon>Deferribacterales</taxon>
        <taxon>Geovibrionaceae</taxon>
        <taxon>Seleniivibrio</taxon>
    </lineage>
</organism>
<protein>
    <submittedName>
        <fullName evidence="2">D-alanyl-D-alanine carboxypeptidase-like protein</fullName>
    </submittedName>
</protein>
<dbReference type="OrthoDB" id="9786184at2"/>
<evidence type="ECO:0000313" key="2">
    <source>
        <dbReference type="EMBL" id="TCK60006.1"/>
    </source>
</evidence>
<name>A0A4R1K6X6_9BACT</name>
<sequence length="279" mass="32405">MLSRRDFLRLSCIASISLAAPESFGEILHRFDNEPEVKDSLFFNKDYFRKIKEFDRSFPDDYMATPEEFVLIRSVSAKIRSVMNHVGYVNFNVINYDDLLRAMKQYSSLRRFDQKELDYIEEIFARDAADYGFFGEKVMTSLTDNIRRNDIVRIPRTGHYIYKDAVSTHDKIMKDMKSLTLTSGIRGTVKQLYLFLNKAVQTRGNLSMASRSLAPVGYSFHGIGDFDVGIRGWGADNFTDRFATTKEYASLIEGGYMRIRYDEKNPYGVRFEPWHVKVV</sequence>
<keyword evidence="2" id="KW-0121">Carboxypeptidase</keyword>
<accession>A0A4R1K6X6</accession>
<dbReference type="Pfam" id="PF02557">
    <property type="entry name" value="VanY"/>
    <property type="match status" value="1"/>
</dbReference>
<gene>
    <name evidence="2" type="ORF">C8D98_2178</name>
</gene>
<comment type="caution">
    <text evidence="2">The sequence shown here is derived from an EMBL/GenBank/DDBJ whole genome shotgun (WGS) entry which is preliminary data.</text>
</comment>
<keyword evidence="2" id="KW-0378">Hydrolase</keyword>
<dbReference type="GO" id="GO:0004180">
    <property type="term" value="F:carboxypeptidase activity"/>
    <property type="evidence" value="ECO:0007669"/>
    <property type="project" value="UniProtKB-KW"/>
</dbReference>
<keyword evidence="2" id="KW-0645">Protease</keyword>
<proteinExistence type="predicted"/>
<dbReference type="CDD" id="cd14814">
    <property type="entry name" value="Peptidase_M15"/>
    <property type="match status" value="1"/>
</dbReference>
<dbReference type="AlphaFoldDB" id="A0A4R1K6X6"/>
<feature type="domain" description="D-alanyl-D-alanine carboxypeptidase-like core" evidence="1">
    <location>
        <begin position="170"/>
        <end position="277"/>
    </location>
</feature>
<evidence type="ECO:0000259" key="1">
    <source>
        <dbReference type="Pfam" id="PF02557"/>
    </source>
</evidence>
<dbReference type="InterPro" id="IPR003709">
    <property type="entry name" value="VanY-like_core_dom"/>
</dbReference>